<dbReference type="Proteomes" id="UP000727407">
    <property type="component" value="Unassembled WGS sequence"/>
</dbReference>
<evidence type="ECO:0000313" key="2">
    <source>
        <dbReference type="Proteomes" id="UP000727407"/>
    </source>
</evidence>
<proteinExistence type="predicted"/>
<accession>A0A8J4TVG8</accession>
<feature type="non-terminal residue" evidence="1">
    <location>
        <position position="1"/>
    </location>
</feature>
<gene>
    <name evidence="1" type="ORF">DAT39_011797</name>
</gene>
<reference evidence="1" key="1">
    <citation type="submission" date="2020-07" db="EMBL/GenBank/DDBJ databases">
        <title>Clarias magur genome sequencing, assembly and annotation.</title>
        <authorList>
            <person name="Kushwaha B."/>
            <person name="Kumar R."/>
            <person name="Das P."/>
            <person name="Joshi C.G."/>
            <person name="Kumar D."/>
            <person name="Nagpure N.S."/>
            <person name="Pandey M."/>
            <person name="Agarwal S."/>
            <person name="Srivastava S."/>
            <person name="Singh M."/>
            <person name="Sahoo L."/>
            <person name="Jayasankar P."/>
            <person name="Meher P.K."/>
            <person name="Koringa P.G."/>
            <person name="Iquebal M.A."/>
            <person name="Das S.P."/>
            <person name="Bit A."/>
            <person name="Patnaik S."/>
            <person name="Patel N."/>
            <person name="Shah T.M."/>
            <person name="Hinsu A."/>
            <person name="Jena J.K."/>
        </authorList>
    </citation>
    <scope>NUCLEOTIDE SEQUENCE</scope>
    <source>
        <strain evidence="1">CIFAMagur01</strain>
        <tissue evidence="1">Testis</tissue>
    </source>
</reference>
<feature type="non-terminal residue" evidence="1">
    <location>
        <position position="70"/>
    </location>
</feature>
<dbReference type="AlphaFoldDB" id="A0A8J4TVG8"/>
<dbReference type="EMBL" id="QNUK01000198">
    <property type="protein sequence ID" value="KAF5898459.1"/>
    <property type="molecule type" value="Genomic_DNA"/>
</dbReference>
<comment type="caution">
    <text evidence="1">The sequence shown here is derived from an EMBL/GenBank/DDBJ whole genome shotgun (WGS) entry which is preliminary data.</text>
</comment>
<organism evidence="1 2">
    <name type="scientific">Clarias magur</name>
    <name type="common">Asian catfish</name>
    <name type="synonym">Macropteronotus magur</name>
    <dbReference type="NCBI Taxonomy" id="1594786"/>
    <lineage>
        <taxon>Eukaryota</taxon>
        <taxon>Metazoa</taxon>
        <taxon>Chordata</taxon>
        <taxon>Craniata</taxon>
        <taxon>Vertebrata</taxon>
        <taxon>Euteleostomi</taxon>
        <taxon>Actinopterygii</taxon>
        <taxon>Neopterygii</taxon>
        <taxon>Teleostei</taxon>
        <taxon>Ostariophysi</taxon>
        <taxon>Siluriformes</taxon>
        <taxon>Clariidae</taxon>
        <taxon>Clarias</taxon>
    </lineage>
</organism>
<evidence type="ECO:0000313" key="1">
    <source>
        <dbReference type="EMBL" id="KAF5898459.1"/>
    </source>
</evidence>
<name>A0A8J4TVG8_CLAMG</name>
<sequence length="70" mass="7880">TTDQRHDGTATQIDRVMRELGAVREMMRQAQSVCRVAWGESQRASVLAIDEEIADTCHVAIPLDRIICVR</sequence>
<keyword evidence="2" id="KW-1185">Reference proteome</keyword>
<protein>
    <submittedName>
        <fullName evidence="1">Uncharacterized protein</fullName>
    </submittedName>
</protein>